<protein>
    <submittedName>
        <fullName evidence="1">Uncharacterized protein</fullName>
    </submittedName>
</protein>
<sequence>MPPWQVCVSRNILINYPQLSRGHETAKFNEIKDIIVEDCCNNYAEIVITRHDGSEFVLYIDQTNQSNKVFSTELMEYWSLSRKEQTS</sequence>
<name>A0A853I470_9GAMM</name>
<organism evidence="1 2">
    <name type="scientific">Spartinivicinus marinus</name>
    <dbReference type="NCBI Taxonomy" id="2994442"/>
    <lineage>
        <taxon>Bacteria</taxon>
        <taxon>Pseudomonadati</taxon>
        <taxon>Pseudomonadota</taxon>
        <taxon>Gammaproteobacteria</taxon>
        <taxon>Oceanospirillales</taxon>
        <taxon>Zooshikellaceae</taxon>
        <taxon>Spartinivicinus</taxon>
    </lineage>
</organism>
<evidence type="ECO:0000313" key="1">
    <source>
        <dbReference type="EMBL" id="NYZ66322.1"/>
    </source>
</evidence>
<proteinExistence type="predicted"/>
<keyword evidence="2" id="KW-1185">Reference proteome</keyword>
<comment type="caution">
    <text evidence="1">The sequence shown here is derived from an EMBL/GenBank/DDBJ whole genome shotgun (WGS) entry which is preliminary data.</text>
</comment>
<dbReference type="RefSeq" id="WP_180568349.1">
    <property type="nucleotide sequence ID" value="NZ_JACCKB010000012.1"/>
</dbReference>
<accession>A0A853I470</accession>
<dbReference type="AlphaFoldDB" id="A0A853I470"/>
<dbReference type="Proteomes" id="UP000569732">
    <property type="component" value="Unassembled WGS sequence"/>
</dbReference>
<evidence type="ECO:0000313" key="2">
    <source>
        <dbReference type="Proteomes" id="UP000569732"/>
    </source>
</evidence>
<gene>
    <name evidence="1" type="ORF">H0A36_09895</name>
</gene>
<dbReference type="EMBL" id="JACCKB010000012">
    <property type="protein sequence ID" value="NYZ66322.1"/>
    <property type="molecule type" value="Genomic_DNA"/>
</dbReference>
<reference evidence="1 2" key="1">
    <citation type="submission" date="2020-07" db="EMBL/GenBank/DDBJ databases">
        <title>Endozoicomonas sp. nov., isolated from sediment.</title>
        <authorList>
            <person name="Gu T."/>
        </authorList>
    </citation>
    <scope>NUCLEOTIDE SEQUENCE [LARGE SCALE GENOMIC DNA]</scope>
    <source>
        <strain evidence="1 2">SM1973</strain>
    </source>
</reference>